<sequence>MIPQSTPWVIGLQLQNNTPIIFSLFHYAFTARAPPSPRFSSGTSPHSMEPLIGLWAFRKNFREIAFSRTLRPYLAVMRRRIGGWKNSDIRATPPLSRLFWGSIPLWGMWATRHSPVGIIPSEMLPATHAKAFSSLLQLVHSALLSLKPFSAEHSSLWVADSLHCLFGPLFLRPFQRLL</sequence>
<dbReference type="VEuPathDB" id="TriTrypDB:TcIL3000_0_16870"/>
<proteinExistence type="predicted"/>
<evidence type="ECO:0000313" key="2">
    <source>
        <dbReference type="Proteomes" id="UP000000702"/>
    </source>
</evidence>
<reference evidence="1 2" key="2">
    <citation type="journal article" date="2012" name="Proc. Natl. Acad. Sci. U.S.A.">
        <title>Antigenic diversity is generated by distinct evolutionary mechanisms in African trypanosome species.</title>
        <authorList>
            <person name="Jackson A.P."/>
            <person name="Berry A."/>
            <person name="Aslett M."/>
            <person name="Allison H.C."/>
            <person name="Burton P."/>
            <person name="Vavrova-Anderson J."/>
            <person name="Brown R."/>
            <person name="Browne H."/>
            <person name="Corton N."/>
            <person name="Hauser H."/>
            <person name="Gamble J."/>
            <person name="Gilderthorp R."/>
            <person name="Marcello L."/>
            <person name="McQuillan J."/>
            <person name="Otto T.D."/>
            <person name="Quail M.A."/>
            <person name="Sanders M.J."/>
            <person name="van Tonder A."/>
            <person name="Ginger M.L."/>
            <person name="Field M.C."/>
            <person name="Barry J.D."/>
            <person name="Hertz-Fowler C."/>
            <person name="Berriman M."/>
        </authorList>
    </citation>
    <scope>NUCLEOTIDE SEQUENCE [LARGE SCALE GENOMIC DNA]</scope>
    <source>
        <strain evidence="1 2">IL3000</strain>
    </source>
</reference>
<comment type="caution">
    <text evidence="1">The sequence shown here is derived from an EMBL/GenBank/DDBJ whole genome shotgun (WGS) entry which is preliminary data.</text>
</comment>
<keyword evidence="2" id="KW-1185">Reference proteome</keyword>
<dbReference type="AlphaFoldDB" id="F9WHJ4"/>
<dbReference type="EMBL" id="CAEQ01002444">
    <property type="protein sequence ID" value="CCD16787.1"/>
    <property type="molecule type" value="Genomic_DNA"/>
</dbReference>
<accession>F9WHJ4</accession>
<gene>
    <name evidence="1" type="ORF">TCIL3000_0_16870</name>
</gene>
<evidence type="ECO:0000313" key="1">
    <source>
        <dbReference type="EMBL" id="CCD16787.1"/>
    </source>
</evidence>
<organism evidence="1 2">
    <name type="scientific">Trypanosoma congolense (strain IL3000)</name>
    <dbReference type="NCBI Taxonomy" id="1068625"/>
    <lineage>
        <taxon>Eukaryota</taxon>
        <taxon>Discoba</taxon>
        <taxon>Euglenozoa</taxon>
        <taxon>Kinetoplastea</taxon>
        <taxon>Metakinetoplastina</taxon>
        <taxon>Trypanosomatida</taxon>
        <taxon>Trypanosomatidae</taxon>
        <taxon>Trypanosoma</taxon>
        <taxon>Nannomonas</taxon>
    </lineage>
</organism>
<reference evidence="2" key="1">
    <citation type="submission" date="2011-07" db="EMBL/GenBank/DDBJ databases">
        <title>Divergent evolution of antigenic variation in African trypanosomes.</title>
        <authorList>
            <person name="Jackson A.P."/>
            <person name="Berry A."/>
            <person name="Allison H.C."/>
            <person name="Burton P."/>
            <person name="Anderson J."/>
            <person name="Aslett M."/>
            <person name="Brown R."/>
            <person name="Corton N."/>
            <person name="Harris D."/>
            <person name="Hauser H."/>
            <person name="Gamble J."/>
            <person name="Gilderthorp R."/>
            <person name="McQuillan J."/>
            <person name="Quail M.A."/>
            <person name="Sanders M."/>
            <person name="Van Tonder A."/>
            <person name="Ginger M.L."/>
            <person name="Donelson J.E."/>
            <person name="Field M.C."/>
            <person name="Barry J.D."/>
            <person name="Berriman M."/>
            <person name="Hertz-Fowler C."/>
        </authorList>
    </citation>
    <scope>NUCLEOTIDE SEQUENCE [LARGE SCALE GENOMIC DNA]</scope>
    <source>
        <strain evidence="2">IL3000</strain>
    </source>
</reference>
<dbReference type="Proteomes" id="UP000000702">
    <property type="component" value="Unassembled WGS sequence"/>
</dbReference>
<protein>
    <submittedName>
        <fullName evidence="1">WGS project CAEQ00000000 data, annotated contig 656</fullName>
    </submittedName>
</protein>
<name>F9WHJ4_TRYCI</name>